<proteinExistence type="inferred from homology"/>
<organism evidence="5">
    <name type="scientific">Schlesneria paludicola</name>
    <dbReference type="NCBI Taxonomy" id="360056"/>
    <lineage>
        <taxon>Bacteria</taxon>
        <taxon>Pseudomonadati</taxon>
        <taxon>Planctomycetota</taxon>
        <taxon>Planctomycetia</taxon>
        <taxon>Planctomycetales</taxon>
        <taxon>Planctomycetaceae</taxon>
        <taxon>Schlesneria</taxon>
    </lineage>
</organism>
<feature type="compositionally biased region" description="Polar residues" evidence="2">
    <location>
        <begin position="312"/>
        <end position="322"/>
    </location>
</feature>
<feature type="transmembrane region" description="Helical" evidence="3">
    <location>
        <begin position="82"/>
        <end position="98"/>
    </location>
</feature>
<keyword evidence="3" id="KW-1133">Transmembrane helix</keyword>
<feature type="domain" description="Prepilin type IV endopeptidase peptidase" evidence="4">
    <location>
        <begin position="87"/>
        <end position="225"/>
    </location>
</feature>
<comment type="caution">
    <text evidence="5">The sequence shown here is derived from an EMBL/GenBank/DDBJ whole genome shotgun (WGS) entry which is preliminary data.</text>
</comment>
<name>A0A7C2P3E9_9PLAN</name>
<evidence type="ECO:0000256" key="1">
    <source>
        <dbReference type="ARBA" id="ARBA00005801"/>
    </source>
</evidence>
<feature type="transmembrane region" description="Helical" evidence="3">
    <location>
        <begin position="160"/>
        <end position="182"/>
    </location>
</feature>
<evidence type="ECO:0000256" key="3">
    <source>
        <dbReference type="SAM" id="Phobius"/>
    </source>
</evidence>
<dbReference type="Gene3D" id="1.20.120.1220">
    <property type="match status" value="1"/>
</dbReference>
<feature type="transmembrane region" description="Helical" evidence="3">
    <location>
        <begin position="240"/>
        <end position="258"/>
    </location>
</feature>
<evidence type="ECO:0000256" key="2">
    <source>
        <dbReference type="SAM" id="MobiDB-lite"/>
    </source>
</evidence>
<dbReference type="AlphaFoldDB" id="A0A7C2P3E9"/>
<gene>
    <name evidence="5" type="ORF">ENQ76_08310</name>
</gene>
<dbReference type="GO" id="GO:0004190">
    <property type="term" value="F:aspartic-type endopeptidase activity"/>
    <property type="evidence" value="ECO:0007669"/>
    <property type="project" value="InterPro"/>
</dbReference>
<reference evidence="5" key="1">
    <citation type="journal article" date="2020" name="mSystems">
        <title>Genome- and Community-Level Interaction Insights into Carbon Utilization and Element Cycling Functions of Hydrothermarchaeota in Hydrothermal Sediment.</title>
        <authorList>
            <person name="Zhou Z."/>
            <person name="Liu Y."/>
            <person name="Xu W."/>
            <person name="Pan J."/>
            <person name="Luo Z.H."/>
            <person name="Li M."/>
        </authorList>
    </citation>
    <scope>NUCLEOTIDE SEQUENCE [LARGE SCALE GENOMIC DNA]</scope>
    <source>
        <strain evidence="5">SpSt-339</strain>
    </source>
</reference>
<feature type="region of interest" description="Disordered" evidence="2">
    <location>
        <begin position="302"/>
        <end position="322"/>
    </location>
</feature>
<accession>A0A7C2P3E9</accession>
<feature type="transmembrane region" description="Helical" evidence="3">
    <location>
        <begin position="104"/>
        <end position="124"/>
    </location>
</feature>
<keyword evidence="3" id="KW-0472">Membrane</keyword>
<sequence length="322" mass="34687">MVAAVAAVAGAVAAVLLERLIRSERVVLQLPPTPPWVSWCRPAVVTVVLTALVTALVACELHHACLDTPEVQPSEWGFYSRVVYHAVLVSLLVLATTIDFDCYLIPDIITLPGMALGLVAAVVVQELQIAHLWVDWAYAIPDLRGPYIPDWYDRVRWAHALAWSGTGLVAGMLVTQGVRLIASRLLQVEAMGFGDVTLMGMIGSFLGWQAVLLTFLIAPLVGLIAVAVGRLIANRRILPYGPFLSAAAVVVLFGWSRMWSATRMIFSDLVGLGLLLGAALVLLVALLGLIRLYRAIPTGRDVSVQHSDDSNAETVESPQSPS</sequence>
<evidence type="ECO:0000259" key="4">
    <source>
        <dbReference type="Pfam" id="PF01478"/>
    </source>
</evidence>
<dbReference type="GO" id="GO:0006465">
    <property type="term" value="P:signal peptide processing"/>
    <property type="evidence" value="ECO:0007669"/>
    <property type="project" value="TreeGrafter"/>
</dbReference>
<dbReference type="PANTHER" id="PTHR30487:SF0">
    <property type="entry name" value="PREPILIN LEADER PEPTIDASE_N-METHYLTRANSFERASE-RELATED"/>
    <property type="match status" value="1"/>
</dbReference>
<keyword evidence="3" id="KW-0812">Transmembrane</keyword>
<dbReference type="PANTHER" id="PTHR30487">
    <property type="entry name" value="TYPE 4 PREPILIN-LIKE PROTEINS LEADER PEPTIDE-PROCESSING ENZYME"/>
    <property type="match status" value="1"/>
</dbReference>
<dbReference type="InterPro" id="IPR000045">
    <property type="entry name" value="Prepilin_IV_endopep_pep"/>
</dbReference>
<comment type="similarity">
    <text evidence="1">Belongs to the peptidase A24 family.</text>
</comment>
<feature type="transmembrane region" description="Helical" evidence="3">
    <location>
        <begin position="41"/>
        <end position="61"/>
    </location>
</feature>
<protein>
    <submittedName>
        <fullName evidence="5">Prepilin peptidase</fullName>
    </submittedName>
</protein>
<dbReference type="Pfam" id="PF01478">
    <property type="entry name" value="Peptidase_A24"/>
    <property type="match status" value="1"/>
</dbReference>
<dbReference type="GO" id="GO:0005886">
    <property type="term" value="C:plasma membrane"/>
    <property type="evidence" value="ECO:0007669"/>
    <property type="project" value="TreeGrafter"/>
</dbReference>
<dbReference type="EMBL" id="DSOK01000243">
    <property type="protein sequence ID" value="HEN15453.1"/>
    <property type="molecule type" value="Genomic_DNA"/>
</dbReference>
<dbReference type="InterPro" id="IPR050882">
    <property type="entry name" value="Prepilin_peptidase/N-MTase"/>
</dbReference>
<evidence type="ECO:0000313" key="5">
    <source>
        <dbReference type="EMBL" id="HEN15453.1"/>
    </source>
</evidence>
<feature type="transmembrane region" description="Helical" evidence="3">
    <location>
        <begin position="202"/>
        <end position="228"/>
    </location>
</feature>
<feature type="transmembrane region" description="Helical" evidence="3">
    <location>
        <begin position="270"/>
        <end position="290"/>
    </location>
</feature>